<dbReference type="Pfam" id="PF00072">
    <property type="entry name" value="Response_reg"/>
    <property type="match status" value="1"/>
</dbReference>
<dbReference type="InterPro" id="IPR058245">
    <property type="entry name" value="NreC/VraR/RcsB-like_REC"/>
</dbReference>
<evidence type="ECO:0000256" key="2">
    <source>
        <dbReference type="ARBA" id="ARBA00023125"/>
    </source>
</evidence>
<evidence type="ECO:0000256" key="1">
    <source>
        <dbReference type="ARBA" id="ARBA00022553"/>
    </source>
</evidence>
<dbReference type="InterPro" id="IPR016032">
    <property type="entry name" value="Sig_transdc_resp-reg_C-effctor"/>
</dbReference>
<keyword evidence="1 3" id="KW-0597">Phosphoprotein</keyword>
<dbReference type="InterPro" id="IPR000792">
    <property type="entry name" value="Tscrpt_reg_LuxR_C"/>
</dbReference>
<dbReference type="SMART" id="SM00421">
    <property type="entry name" value="HTH_LUXR"/>
    <property type="match status" value="1"/>
</dbReference>
<dbReference type="CDD" id="cd06170">
    <property type="entry name" value="LuxR_C_like"/>
    <property type="match status" value="1"/>
</dbReference>
<dbReference type="GO" id="GO:0003677">
    <property type="term" value="F:DNA binding"/>
    <property type="evidence" value="ECO:0007669"/>
    <property type="project" value="UniProtKB-KW"/>
</dbReference>
<dbReference type="SUPFAM" id="SSF46894">
    <property type="entry name" value="C-terminal effector domain of the bipartite response regulators"/>
    <property type="match status" value="1"/>
</dbReference>
<dbReference type="AlphaFoldDB" id="A0A9X4RGH5"/>
<feature type="domain" description="Response regulatory" evidence="5">
    <location>
        <begin position="4"/>
        <end position="120"/>
    </location>
</feature>
<feature type="modified residue" description="4-aspartylphosphate" evidence="3">
    <location>
        <position position="55"/>
    </location>
</feature>
<dbReference type="SUPFAM" id="SSF52172">
    <property type="entry name" value="CheY-like"/>
    <property type="match status" value="1"/>
</dbReference>
<evidence type="ECO:0000313" key="6">
    <source>
        <dbReference type="EMBL" id="MDG3493783.1"/>
    </source>
</evidence>
<comment type="caution">
    <text evidence="6">The sequence shown here is derived from an EMBL/GenBank/DDBJ whole genome shotgun (WGS) entry which is preliminary data.</text>
</comment>
<sequence length="215" mass="24008">MKIRVLLVDDHPFIRRALTISLGDEVSLEIVGEAENGKLAIEQVERLKPDVVLMDVQMPVMDGVEATRQICDRAPDSKILILTIDDTEEYISQALKYGASGYILKNTPPEELAFAIQAVYRGYMHLDLTLGRKAIARIPEVAEVSTGDWYKLTPREQQIVQLIATGANNEEIANQLYISTRTVKNHITNILSQLNLRNRTQIAILATSIQALAKV</sequence>
<dbReference type="InterPro" id="IPR039420">
    <property type="entry name" value="WalR-like"/>
</dbReference>
<dbReference type="InterPro" id="IPR001789">
    <property type="entry name" value="Sig_transdc_resp-reg_receiver"/>
</dbReference>
<dbReference type="PRINTS" id="PR00038">
    <property type="entry name" value="HTHLUXR"/>
</dbReference>
<evidence type="ECO:0000259" key="4">
    <source>
        <dbReference type="PROSITE" id="PS50043"/>
    </source>
</evidence>
<dbReference type="Proteomes" id="UP001152872">
    <property type="component" value="Unassembled WGS sequence"/>
</dbReference>
<name>A0A9X4RGH5_9CYAN</name>
<keyword evidence="7" id="KW-1185">Reference proteome</keyword>
<keyword evidence="2" id="KW-0238">DNA-binding</keyword>
<protein>
    <submittedName>
        <fullName evidence="6">Response regulator transcription factor</fullName>
    </submittedName>
</protein>
<dbReference type="EMBL" id="VBTY01000022">
    <property type="protein sequence ID" value="MDG3493783.1"/>
    <property type="molecule type" value="Genomic_DNA"/>
</dbReference>
<organism evidence="6 7">
    <name type="scientific">Pseudanabaena catenata USMAC16</name>
    <dbReference type="NCBI Taxonomy" id="1855837"/>
    <lineage>
        <taxon>Bacteria</taxon>
        <taxon>Bacillati</taxon>
        <taxon>Cyanobacteriota</taxon>
        <taxon>Cyanophyceae</taxon>
        <taxon>Pseudanabaenales</taxon>
        <taxon>Pseudanabaenaceae</taxon>
        <taxon>Pseudanabaena</taxon>
    </lineage>
</organism>
<dbReference type="SMART" id="SM00448">
    <property type="entry name" value="REC"/>
    <property type="match status" value="1"/>
</dbReference>
<evidence type="ECO:0000259" key="5">
    <source>
        <dbReference type="PROSITE" id="PS50110"/>
    </source>
</evidence>
<evidence type="ECO:0000313" key="7">
    <source>
        <dbReference type="Proteomes" id="UP001152872"/>
    </source>
</evidence>
<evidence type="ECO:0000256" key="3">
    <source>
        <dbReference type="PROSITE-ProRule" id="PRU00169"/>
    </source>
</evidence>
<dbReference type="RefSeq" id="WP_009625836.1">
    <property type="nucleotide sequence ID" value="NZ_VBTY01000022.1"/>
</dbReference>
<dbReference type="Pfam" id="PF00196">
    <property type="entry name" value="GerE"/>
    <property type="match status" value="1"/>
</dbReference>
<feature type="domain" description="HTH luxR-type" evidence="4">
    <location>
        <begin position="145"/>
        <end position="210"/>
    </location>
</feature>
<dbReference type="GO" id="GO:0000160">
    <property type="term" value="P:phosphorelay signal transduction system"/>
    <property type="evidence" value="ECO:0007669"/>
    <property type="project" value="InterPro"/>
</dbReference>
<reference evidence="6" key="1">
    <citation type="submission" date="2019-05" db="EMBL/GenBank/DDBJ databases">
        <title>Whole genome sequencing of Pseudanabaena catenata USMAC16.</title>
        <authorList>
            <person name="Khan Z."/>
            <person name="Omar W.M."/>
            <person name="Convey P."/>
            <person name="Merican F."/>
            <person name="Najimudin N."/>
        </authorList>
    </citation>
    <scope>NUCLEOTIDE SEQUENCE</scope>
    <source>
        <strain evidence="6">USMAC16</strain>
    </source>
</reference>
<dbReference type="PROSITE" id="PS50043">
    <property type="entry name" value="HTH_LUXR_2"/>
    <property type="match status" value="1"/>
</dbReference>
<dbReference type="GO" id="GO:0006355">
    <property type="term" value="P:regulation of DNA-templated transcription"/>
    <property type="evidence" value="ECO:0007669"/>
    <property type="project" value="InterPro"/>
</dbReference>
<dbReference type="PROSITE" id="PS50110">
    <property type="entry name" value="RESPONSE_REGULATORY"/>
    <property type="match status" value="1"/>
</dbReference>
<dbReference type="CDD" id="cd17535">
    <property type="entry name" value="REC_NarL-like"/>
    <property type="match status" value="1"/>
</dbReference>
<dbReference type="InterPro" id="IPR011006">
    <property type="entry name" value="CheY-like_superfamily"/>
</dbReference>
<accession>A0A9X4RGH5</accession>
<proteinExistence type="predicted"/>
<dbReference type="Gene3D" id="3.40.50.2300">
    <property type="match status" value="1"/>
</dbReference>
<dbReference type="PANTHER" id="PTHR43214">
    <property type="entry name" value="TWO-COMPONENT RESPONSE REGULATOR"/>
    <property type="match status" value="1"/>
</dbReference>
<dbReference type="PANTHER" id="PTHR43214:SF43">
    <property type="entry name" value="TWO-COMPONENT RESPONSE REGULATOR"/>
    <property type="match status" value="1"/>
</dbReference>
<gene>
    <name evidence="6" type="ORF">FEV09_04360</name>
</gene>